<feature type="transmembrane region" description="Helical" evidence="10">
    <location>
        <begin position="6"/>
        <end position="27"/>
    </location>
</feature>
<evidence type="ECO:0000256" key="5">
    <source>
        <dbReference type="ARBA" id="ARBA00022741"/>
    </source>
</evidence>
<evidence type="ECO:0000256" key="10">
    <source>
        <dbReference type="SAM" id="Phobius"/>
    </source>
</evidence>
<comment type="catalytic activity">
    <reaction evidence="1">
        <text>ATP + protein L-histidine = ADP + protein N-phospho-L-histidine.</text>
        <dbReference type="EC" id="2.7.13.3"/>
    </reaction>
</comment>
<proteinExistence type="predicted"/>
<keyword evidence="3" id="KW-0597">Phosphoprotein</keyword>
<gene>
    <name evidence="13" type="ORF">GCM10010430_71360</name>
</gene>
<keyword evidence="7" id="KW-0067">ATP-binding</keyword>
<keyword evidence="10" id="KW-0812">Transmembrane</keyword>
<organism evidence="13 14">
    <name type="scientific">Kitasatospora cystarginea</name>
    <dbReference type="NCBI Taxonomy" id="58350"/>
    <lineage>
        <taxon>Bacteria</taxon>
        <taxon>Bacillati</taxon>
        <taxon>Actinomycetota</taxon>
        <taxon>Actinomycetes</taxon>
        <taxon>Kitasatosporales</taxon>
        <taxon>Streptomycetaceae</taxon>
        <taxon>Kitasatospora</taxon>
    </lineage>
</organism>
<feature type="region of interest" description="Disordered" evidence="9">
    <location>
        <begin position="363"/>
        <end position="396"/>
    </location>
</feature>
<dbReference type="PANTHER" id="PTHR24421">
    <property type="entry name" value="NITRATE/NITRITE SENSOR PROTEIN NARX-RELATED"/>
    <property type="match status" value="1"/>
</dbReference>
<name>A0ABN3EXL3_9ACTN</name>
<evidence type="ECO:0000256" key="3">
    <source>
        <dbReference type="ARBA" id="ARBA00022553"/>
    </source>
</evidence>
<keyword evidence="8" id="KW-0902">Two-component regulatory system</keyword>
<feature type="compositionally biased region" description="Polar residues" evidence="9">
    <location>
        <begin position="366"/>
        <end position="376"/>
    </location>
</feature>
<dbReference type="InterPro" id="IPR003594">
    <property type="entry name" value="HATPase_dom"/>
</dbReference>
<dbReference type="SUPFAM" id="SSF55874">
    <property type="entry name" value="ATPase domain of HSP90 chaperone/DNA topoisomerase II/histidine kinase"/>
    <property type="match status" value="1"/>
</dbReference>
<sequence length="396" mass="41316">MDGETGWRTAGAVLSVVAAAVLVPGAVMAGRSGRPRPVVVTRAAGPVSLALTVLGWAVGPYPESDRLLGLAGVAELLALLGLVTVTLRAGRDWFPVALVGAAVVGWPLRYVRLPQSPLELAESLVFGAGTVLLAALLGLYLGVQDEHRRREVATARRTQRLELAHDLHDFVAHDVSAMVALAQAGAIVATVDPERAAEVFRRIEQSGQQALTSLDRTVHLLRTKEEGVAAARTPQPGLAELPELVERFAAVEPVEVSLELPAEPVGREAAATAYRVVVEALTNVRRHAPRARSVEVEVRRAGGRLEVRVTSDGSAGERTTRHGGGHGLAQLAERCEALGGSFTAGRHGGNGWRVSALIPAGAPAQKSASVSESAPTAKSALVSESAPVPAADGEVR</sequence>
<keyword evidence="10" id="KW-1133">Transmembrane helix</keyword>
<evidence type="ECO:0000256" key="6">
    <source>
        <dbReference type="ARBA" id="ARBA00022777"/>
    </source>
</evidence>
<evidence type="ECO:0000256" key="7">
    <source>
        <dbReference type="ARBA" id="ARBA00022840"/>
    </source>
</evidence>
<reference evidence="13 14" key="1">
    <citation type="journal article" date="2019" name="Int. J. Syst. Evol. Microbiol.">
        <title>The Global Catalogue of Microorganisms (GCM) 10K type strain sequencing project: providing services to taxonomists for standard genome sequencing and annotation.</title>
        <authorList>
            <consortium name="The Broad Institute Genomics Platform"/>
            <consortium name="The Broad Institute Genome Sequencing Center for Infectious Disease"/>
            <person name="Wu L."/>
            <person name="Ma J."/>
        </authorList>
    </citation>
    <scope>NUCLEOTIDE SEQUENCE [LARGE SCALE GENOMIC DNA]</scope>
    <source>
        <strain evidence="13 14">JCM 7356</strain>
    </source>
</reference>
<evidence type="ECO:0000313" key="14">
    <source>
        <dbReference type="Proteomes" id="UP001500305"/>
    </source>
</evidence>
<evidence type="ECO:0000256" key="4">
    <source>
        <dbReference type="ARBA" id="ARBA00022679"/>
    </source>
</evidence>
<feature type="domain" description="Signal transduction histidine kinase subgroup 3 dimerisation and phosphoacceptor" evidence="12">
    <location>
        <begin position="160"/>
        <end position="225"/>
    </location>
</feature>
<dbReference type="Pfam" id="PF02518">
    <property type="entry name" value="HATPase_c"/>
    <property type="match status" value="1"/>
</dbReference>
<keyword evidence="5" id="KW-0547">Nucleotide-binding</keyword>
<dbReference type="EC" id="2.7.13.3" evidence="2"/>
<keyword evidence="14" id="KW-1185">Reference proteome</keyword>
<dbReference type="Gene3D" id="3.30.565.10">
    <property type="entry name" value="Histidine kinase-like ATPase, C-terminal domain"/>
    <property type="match status" value="1"/>
</dbReference>
<dbReference type="PANTHER" id="PTHR24421:SF10">
    <property type="entry name" value="NITRATE_NITRITE SENSOR PROTEIN NARQ"/>
    <property type="match status" value="1"/>
</dbReference>
<evidence type="ECO:0000259" key="11">
    <source>
        <dbReference type="Pfam" id="PF02518"/>
    </source>
</evidence>
<dbReference type="EMBL" id="BAAATR010000051">
    <property type="protein sequence ID" value="GAA2275149.1"/>
    <property type="molecule type" value="Genomic_DNA"/>
</dbReference>
<keyword evidence="10" id="KW-0472">Membrane</keyword>
<dbReference type="Proteomes" id="UP001500305">
    <property type="component" value="Unassembled WGS sequence"/>
</dbReference>
<evidence type="ECO:0000256" key="9">
    <source>
        <dbReference type="SAM" id="MobiDB-lite"/>
    </source>
</evidence>
<dbReference type="InterPro" id="IPR011712">
    <property type="entry name" value="Sig_transdc_His_kin_sub3_dim/P"/>
</dbReference>
<feature type="transmembrane region" description="Helical" evidence="10">
    <location>
        <begin position="123"/>
        <end position="143"/>
    </location>
</feature>
<comment type="caution">
    <text evidence="13">The sequence shown here is derived from an EMBL/GenBank/DDBJ whole genome shotgun (WGS) entry which is preliminary data.</text>
</comment>
<feature type="transmembrane region" description="Helical" evidence="10">
    <location>
        <begin position="67"/>
        <end position="86"/>
    </location>
</feature>
<dbReference type="Gene3D" id="1.20.5.1930">
    <property type="match status" value="1"/>
</dbReference>
<dbReference type="RefSeq" id="WP_344640728.1">
    <property type="nucleotide sequence ID" value="NZ_BAAATR010000051.1"/>
</dbReference>
<keyword evidence="4" id="KW-0808">Transferase</keyword>
<evidence type="ECO:0000313" key="13">
    <source>
        <dbReference type="EMBL" id="GAA2275149.1"/>
    </source>
</evidence>
<dbReference type="CDD" id="cd16917">
    <property type="entry name" value="HATPase_UhpB-NarQ-NarX-like"/>
    <property type="match status" value="1"/>
</dbReference>
<evidence type="ECO:0000259" key="12">
    <source>
        <dbReference type="Pfam" id="PF07730"/>
    </source>
</evidence>
<feature type="domain" description="Histidine kinase/HSP90-like ATPase" evidence="11">
    <location>
        <begin position="272"/>
        <end position="360"/>
    </location>
</feature>
<dbReference type="InterPro" id="IPR050482">
    <property type="entry name" value="Sensor_HK_TwoCompSys"/>
</dbReference>
<evidence type="ECO:0000256" key="1">
    <source>
        <dbReference type="ARBA" id="ARBA00000085"/>
    </source>
</evidence>
<evidence type="ECO:0000256" key="2">
    <source>
        <dbReference type="ARBA" id="ARBA00012438"/>
    </source>
</evidence>
<protein>
    <recommendedName>
        <fullName evidence="2">histidine kinase</fullName>
        <ecNumber evidence="2">2.7.13.3</ecNumber>
    </recommendedName>
</protein>
<dbReference type="InterPro" id="IPR036890">
    <property type="entry name" value="HATPase_C_sf"/>
</dbReference>
<keyword evidence="6" id="KW-0418">Kinase</keyword>
<dbReference type="Pfam" id="PF07730">
    <property type="entry name" value="HisKA_3"/>
    <property type="match status" value="1"/>
</dbReference>
<feature type="transmembrane region" description="Helical" evidence="10">
    <location>
        <begin position="39"/>
        <end position="61"/>
    </location>
</feature>
<feature type="transmembrane region" description="Helical" evidence="10">
    <location>
        <begin position="93"/>
        <end position="111"/>
    </location>
</feature>
<accession>A0ABN3EXL3</accession>
<evidence type="ECO:0000256" key="8">
    <source>
        <dbReference type="ARBA" id="ARBA00023012"/>
    </source>
</evidence>